<keyword evidence="3" id="KW-1185">Reference proteome</keyword>
<sequence>MYGLCLVLTANSLHSALDNNLIMSANKSVPQGQNGPTPASGTFYPAVPATSTGSQEHPKPVPVGLYQTHLRKSAARSRNPHTATYTNGGDKNSKDQSQSRSKGGSS</sequence>
<protein>
    <submittedName>
        <fullName evidence="2">Uncharacterized protein</fullName>
    </submittedName>
</protein>
<gene>
    <name evidence="2" type="ORF">MVEN_00716300</name>
</gene>
<name>A0A8H7D393_9AGAR</name>
<evidence type="ECO:0000313" key="2">
    <source>
        <dbReference type="EMBL" id="KAF7359905.1"/>
    </source>
</evidence>
<proteinExistence type="predicted"/>
<feature type="compositionally biased region" description="Basic residues" evidence="1">
    <location>
        <begin position="69"/>
        <end position="79"/>
    </location>
</feature>
<organism evidence="2 3">
    <name type="scientific">Mycena venus</name>
    <dbReference type="NCBI Taxonomy" id="2733690"/>
    <lineage>
        <taxon>Eukaryota</taxon>
        <taxon>Fungi</taxon>
        <taxon>Dikarya</taxon>
        <taxon>Basidiomycota</taxon>
        <taxon>Agaricomycotina</taxon>
        <taxon>Agaricomycetes</taxon>
        <taxon>Agaricomycetidae</taxon>
        <taxon>Agaricales</taxon>
        <taxon>Marasmiineae</taxon>
        <taxon>Mycenaceae</taxon>
        <taxon>Mycena</taxon>
    </lineage>
</organism>
<dbReference type="EMBL" id="JACAZI010000005">
    <property type="protein sequence ID" value="KAF7359905.1"/>
    <property type="molecule type" value="Genomic_DNA"/>
</dbReference>
<dbReference type="AlphaFoldDB" id="A0A8H7D393"/>
<evidence type="ECO:0000256" key="1">
    <source>
        <dbReference type="SAM" id="MobiDB-lite"/>
    </source>
</evidence>
<comment type="caution">
    <text evidence="2">The sequence shown here is derived from an EMBL/GenBank/DDBJ whole genome shotgun (WGS) entry which is preliminary data.</text>
</comment>
<dbReference type="OrthoDB" id="2971135at2759"/>
<feature type="compositionally biased region" description="Polar residues" evidence="1">
    <location>
        <begin position="26"/>
        <end position="40"/>
    </location>
</feature>
<evidence type="ECO:0000313" key="3">
    <source>
        <dbReference type="Proteomes" id="UP000620124"/>
    </source>
</evidence>
<dbReference type="Proteomes" id="UP000620124">
    <property type="component" value="Unassembled WGS sequence"/>
</dbReference>
<accession>A0A8H7D393</accession>
<feature type="compositionally biased region" description="Polar residues" evidence="1">
    <location>
        <begin position="80"/>
        <end position="106"/>
    </location>
</feature>
<feature type="region of interest" description="Disordered" evidence="1">
    <location>
        <begin position="26"/>
        <end position="106"/>
    </location>
</feature>
<reference evidence="2" key="1">
    <citation type="submission" date="2020-05" db="EMBL/GenBank/DDBJ databases">
        <title>Mycena genomes resolve the evolution of fungal bioluminescence.</title>
        <authorList>
            <person name="Tsai I.J."/>
        </authorList>
    </citation>
    <scope>NUCLEOTIDE SEQUENCE</scope>
    <source>
        <strain evidence="2">CCC161011</strain>
    </source>
</reference>